<dbReference type="EMBL" id="JAEKJY010000001">
    <property type="protein sequence ID" value="MBN8233708.1"/>
    <property type="molecule type" value="Genomic_DNA"/>
</dbReference>
<protein>
    <submittedName>
        <fullName evidence="1">Uncharacterized protein</fullName>
    </submittedName>
</protein>
<evidence type="ECO:0000313" key="1">
    <source>
        <dbReference type="EMBL" id="MBN8233708.1"/>
    </source>
</evidence>
<dbReference type="Proteomes" id="UP000663970">
    <property type="component" value="Unassembled WGS sequence"/>
</dbReference>
<organism evidence="1 2">
    <name type="scientific">Halobacillus kuroshimensis</name>
    <dbReference type="NCBI Taxonomy" id="302481"/>
    <lineage>
        <taxon>Bacteria</taxon>
        <taxon>Bacillati</taxon>
        <taxon>Bacillota</taxon>
        <taxon>Bacilli</taxon>
        <taxon>Bacillales</taxon>
        <taxon>Bacillaceae</taxon>
        <taxon>Halobacillus</taxon>
    </lineage>
</organism>
<name>A0ABS3DR31_9BACI</name>
<sequence length="170" mass="20045">MLVTVQPCFHWIGFHITSYLLQEGVEVIGVDPIETNQSDFLYMYVGRNSNFQHFFQKEDKENHVQGTEKEASVEYVDHHLLVRKNGETLWVKLPALYGEWMDLQRFGIQDKDQLKSWIKKKEAVYIGDFLNDLLKSLLHNQSFQLSSHVEDEELMEQRIEAVFHSQQLLC</sequence>
<keyword evidence="2" id="KW-1185">Reference proteome</keyword>
<evidence type="ECO:0000313" key="2">
    <source>
        <dbReference type="Proteomes" id="UP000663970"/>
    </source>
</evidence>
<proteinExistence type="predicted"/>
<comment type="caution">
    <text evidence="1">The sequence shown here is derived from an EMBL/GenBank/DDBJ whole genome shotgun (WGS) entry which is preliminary data.</text>
</comment>
<accession>A0ABS3DR31</accession>
<gene>
    <name evidence="1" type="ORF">JF544_00540</name>
</gene>
<reference evidence="1 2" key="1">
    <citation type="submission" date="2020-12" db="EMBL/GenBank/DDBJ databases">
        <title>Oil enriched cultivation method for isolating marine PHA-producing bacteria.</title>
        <authorList>
            <person name="Zheng W."/>
            <person name="Yu S."/>
            <person name="Huang Y."/>
        </authorList>
    </citation>
    <scope>NUCLEOTIDE SEQUENCE [LARGE SCALE GENOMIC DNA]</scope>
    <source>
        <strain evidence="1 2">SY-2-6</strain>
    </source>
</reference>
<dbReference type="RefSeq" id="WP_206931686.1">
    <property type="nucleotide sequence ID" value="NZ_JAEKJY010000001.1"/>
</dbReference>